<keyword evidence="3" id="KW-0804">Transcription</keyword>
<proteinExistence type="predicted"/>
<dbReference type="InterPro" id="IPR046335">
    <property type="entry name" value="LacI/GalR-like_sensor"/>
</dbReference>
<dbReference type="CDD" id="cd06267">
    <property type="entry name" value="PBP1_LacI_sugar_binding-like"/>
    <property type="match status" value="1"/>
</dbReference>
<dbReference type="PROSITE" id="PS00356">
    <property type="entry name" value="HTH_LACI_1"/>
    <property type="match status" value="1"/>
</dbReference>
<organism evidence="5 6">
    <name type="scientific">Clostridium muellerianum</name>
    <dbReference type="NCBI Taxonomy" id="2716538"/>
    <lineage>
        <taxon>Bacteria</taxon>
        <taxon>Bacillati</taxon>
        <taxon>Bacillota</taxon>
        <taxon>Clostridia</taxon>
        <taxon>Eubacteriales</taxon>
        <taxon>Clostridiaceae</taxon>
        <taxon>Clostridium</taxon>
    </lineage>
</organism>
<dbReference type="SMART" id="SM00354">
    <property type="entry name" value="HTH_LACI"/>
    <property type="match status" value="1"/>
</dbReference>
<comment type="caution">
    <text evidence="5">The sequence shown here is derived from an EMBL/GenBank/DDBJ whole genome shotgun (WGS) entry which is preliminary data.</text>
</comment>
<reference evidence="5 6" key="1">
    <citation type="submission" date="2020-04" db="EMBL/GenBank/DDBJ databases">
        <authorList>
            <person name="Doyle D.A."/>
        </authorList>
    </citation>
    <scope>NUCLEOTIDE SEQUENCE [LARGE SCALE GENOMIC DNA]</scope>
    <source>
        <strain evidence="5 6">P21</strain>
    </source>
</reference>
<evidence type="ECO:0000256" key="3">
    <source>
        <dbReference type="ARBA" id="ARBA00023163"/>
    </source>
</evidence>
<dbReference type="AlphaFoldDB" id="A0A7Y0HLN8"/>
<gene>
    <name evidence="5" type="ORF">HBE96_05390</name>
</gene>
<evidence type="ECO:0000259" key="4">
    <source>
        <dbReference type="PROSITE" id="PS50932"/>
    </source>
</evidence>
<dbReference type="GO" id="GO:0000976">
    <property type="term" value="F:transcription cis-regulatory region binding"/>
    <property type="evidence" value="ECO:0007669"/>
    <property type="project" value="TreeGrafter"/>
</dbReference>
<dbReference type="Proteomes" id="UP000537131">
    <property type="component" value="Unassembled WGS sequence"/>
</dbReference>
<dbReference type="InterPro" id="IPR028082">
    <property type="entry name" value="Peripla_BP_I"/>
</dbReference>
<dbReference type="PANTHER" id="PTHR30146">
    <property type="entry name" value="LACI-RELATED TRANSCRIPTIONAL REPRESSOR"/>
    <property type="match status" value="1"/>
</dbReference>
<keyword evidence="1" id="KW-0805">Transcription regulation</keyword>
<evidence type="ECO:0000313" key="5">
    <source>
        <dbReference type="EMBL" id="NMM62129.1"/>
    </source>
</evidence>
<name>A0A7Y0HLN8_9CLOT</name>
<dbReference type="InterPro" id="IPR000843">
    <property type="entry name" value="HTH_LacI"/>
</dbReference>
<keyword evidence="2" id="KW-0238">DNA-binding</keyword>
<dbReference type="RefSeq" id="WP_169296735.1">
    <property type="nucleotide sequence ID" value="NZ_JABBNI010000010.1"/>
</dbReference>
<sequence>MKKVTMLDIANKAGVSKATVSMVLNKRDGNISEETKSKVMALAKEMNYIPNHLARSLSTKKTNTIGIVLPDITNPFFASIARAIEDGASYLGYNVIFCNTDNEIKKEEKYIKVLISKLVDGVIFIAGGESCTSIKMLRNNNVPFVLVDRYIDSYKEDYGVYCLNKSGVIQGIDYLYDKGKRNIAFVKGPDTLEISNQRLQGYKCAMSQYGIYNENLIFKGSFNIEGGMDSTKILLESKEKIDAIFYSNDLMALGGIKVLLRNGIRIPQDISIIGFDNIHISQFIEPELTTIAQPIYEMGKESCKLLIDIINNKRRLSKQVYFETQLIVRSTTL</sequence>
<evidence type="ECO:0000256" key="1">
    <source>
        <dbReference type="ARBA" id="ARBA00023015"/>
    </source>
</evidence>
<evidence type="ECO:0000256" key="2">
    <source>
        <dbReference type="ARBA" id="ARBA00023125"/>
    </source>
</evidence>
<protein>
    <submittedName>
        <fullName evidence="5">LacI family transcriptional regulator</fullName>
    </submittedName>
</protein>
<dbReference type="EMBL" id="JABBNI010000010">
    <property type="protein sequence ID" value="NMM62129.1"/>
    <property type="molecule type" value="Genomic_DNA"/>
</dbReference>
<dbReference type="CDD" id="cd01392">
    <property type="entry name" value="HTH_LacI"/>
    <property type="match status" value="1"/>
</dbReference>
<reference evidence="5 6" key="2">
    <citation type="submission" date="2020-06" db="EMBL/GenBank/DDBJ databases">
        <title>Complete Genome Sequence of Clostridium muelleri sp. nov. P21T, an Acid-Alcohol Producing Acetogen Isolated from Old Hay.</title>
        <authorList>
            <person name="Duncan K.E."/>
            <person name="Tanner R.S."/>
        </authorList>
    </citation>
    <scope>NUCLEOTIDE SEQUENCE [LARGE SCALE GENOMIC DNA]</scope>
    <source>
        <strain evidence="5 6">P21</strain>
    </source>
</reference>
<accession>A0A7Y0HLN8</accession>
<keyword evidence="6" id="KW-1185">Reference proteome</keyword>
<dbReference type="SUPFAM" id="SSF47413">
    <property type="entry name" value="lambda repressor-like DNA-binding domains"/>
    <property type="match status" value="1"/>
</dbReference>
<dbReference type="InterPro" id="IPR010982">
    <property type="entry name" value="Lambda_DNA-bd_dom_sf"/>
</dbReference>
<dbReference type="PANTHER" id="PTHR30146:SF109">
    <property type="entry name" value="HTH-TYPE TRANSCRIPTIONAL REGULATOR GALS"/>
    <property type="match status" value="1"/>
</dbReference>
<dbReference type="SUPFAM" id="SSF53822">
    <property type="entry name" value="Periplasmic binding protein-like I"/>
    <property type="match status" value="1"/>
</dbReference>
<dbReference type="Pfam" id="PF00356">
    <property type="entry name" value="LacI"/>
    <property type="match status" value="1"/>
</dbReference>
<dbReference type="Pfam" id="PF13377">
    <property type="entry name" value="Peripla_BP_3"/>
    <property type="match status" value="1"/>
</dbReference>
<feature type="domain" description="HTH lacI-type" evidence="4">
    <location>
        <begin position="4"/>
        <end position="59"/>
    </location>
</feature>
<dbReference type="Gene3D" id="1.10.260.40">
    <property type="entry name" value="lambda repressor-like DNA-binding domains"/>
    <property type="match status" value="1"/>
</dbReference>
<dbReference type="Gene3D" id="3.40.50.2300">
    <property type="match status" value="2"/>
</dbReference>
<dbReference type="GO" id="GO:0003700">
    <property type="term" value="F:DNA-binding transcription factor activity"/>
    <property type="evidence" value="ECO:0007669"/>
    <property type="project" value="TreeGrafter"/>
</dbReference>
<dbReference type="PROSITE" id="PS50932">
    <property type="entry name" value="HTH_LACI_2"/>
    <property type="match status" value="1"/>
</dbReference>
<evidence type="ECO:0000313" key="6">
    <source>
        <dbReference type="Proteomes" id="UP000537131"/>
    </source>
</evidence>